<evidence type="ECO:0000313" key="2">
    <source>
        <dbReference type="Proteomes" id="UP001358586"/>
    </source>
</evidence>
<protein>
    <recommendedName>
        <fullName evidence="3">PB1 domain-containing protein</fullName>
    </recommendedName>
</protein>
<dbReference type="EMBL" id="JARKNE010000011">
    <property type="protein sequence ID" value="KAK5786451.1"/>
    <property type="molecule type" value="Genomic_DNA"/>
</dbReference>
<reference evidence="1 2" key="1">
    <citation type="submission" date="2023-03" db="EMBL/GenBank/DDBJ databases">
        <title>WGS of Gossypium arboreum.</title>
        <authorList>
            <person name="Yu D."/>
        </authorList>
    </citation>
    <scope>NUCLEOTIDE SEQUENCE [LARGE SCALE GENOMIC DNA]</scope>
    <source>
        <tissue evidence="1">Leaf</tissue>
    </source>
</reference>
<gene>
    <name evidence="1" type="ORF">PVK06_041087</name>
</gene>
<name>A0ABR0N785_GOSAR</name>
<sequence>MDNQFFVCVYFDGIILTTTVGCIFECRQQIAMRFNRNVSLDDMKGRINVKIVRRCGRRISKLFYKFPVSIDPIKFTEMELVDDEDVETMIALYCGNGSDKNASIHLFAELAGMEENENLTAYGEEHRAQEPCMVAPILYVDSESTIGGIDIDLNVTPDMDVVGDDGYDSSDPCYQDVDSDSDPDVDDVPDDIRYIIIQPRDRRAVVARAVIGAAVYGGWRCEKSLFAGETKGTCAGIPLTWRGGAVHDVERRATCGAWRLPWVRRLKVLAARVSKHV</sequence>
<proteinExistence type="predicted"/>
<dbReference type="Proteomes" id="UP001358586">
    <property type="component" value="Chromosome 11"/>
</dbReference>
<accession>A0ABR0N785</accession>
<organism evidence="1 2">
    <name type="scientific">Gossypium arboreum</name>
    <name type="common">Tree cotton</name>
    <name type="synonym">Gossypium nanking</name>
    <dbReference type="NCBI Taxonomy" id="29729"/>
    <lineage>
        <taxon>Eukaryota</taxon>
        <taxon>Viridiplantae</taxon>
        <taxon>Streptophyta</taxon>
        <taxon>Embryophyta</taxon>
        <taxon>Tracheophyta</taxon>
        <taxon>Spermatophyta</taxon>
        <taxon>Magnoliopsida</taxon>
        <taxon>eudicotyledons</taxon>
        <taxon>Gunneridae</taxon>
        <taxon>Pentapetalae</taxon>
        <taxon>rosids</taxon>
        <taxon>malvids</taxon>
        <taxon>Malvales</taxon>
        <taxon>Malvaceae</taxon>
        <taxon>Malvoideae</taxon>
        <taxon>Gossypium</taxon>
    </lineage>
</organism>
<keyword evidence="2" id="KW-1185">Reference proteome</keyword>
<evidence type="ECO:0008006" key="3">
    <source>
        <dbReference type="Google" id="ProtNLM"/>
    </source>
</evidence>
<evidence type="ECO:0000313" key="1">
    <source>
        <dbReference type="EMBL" id="KAK5786451.1"/>
    </source>
</evidence>
<comment type="caution">
    <text evidence="1">The sequence shown here is derived from an EMBL/GenBank/DDBJ whole genome shotgun (WGS) entry which is preliminary data.</text>
</comment>